<gene>
    <name evidence="5" type="ORF">DFR50_10932</name>
</gene>
<feature type="domain" description="Fibronectin type-III" evidence="3">
    <location>
        <begin position="159"/>
        <end position="245"/>
    </location>
</feature>
<dbReference type="GO" id="GO:0005576">
    <property type="term" value="C:extracellular region"/>
    <property type="evidence" value="ECO:0007669"/>
    <property type="project" value="InterPro"/>
</dbReference>
<dbReference type="InterPro" id="IPR013783">
    <property type="entry name" value="Ig-like_fold"/>
</dbReference>
<dbReference type="CDD" id="cd06543">
    <property type="entry name" value="GH18_PF-ChiA-like"/>
    <property type="match status" value="1"/>
</dbReference>
<dbReference type="InterPro" id="IPR017853">
    <property type="entry name" value="GH"/>
</dbReference>
<dbReference type="InterPro" id="IPR003961">
    <property type="entry name" value="FN3_dom"/>
</dbReference>
<dbReference type="SUPFAM" id="SSF49265">
    <property type="entry name" value="Fibronectin type III"/>
    <property type="match status" value="2"/>
</dbReference>
<dbReference type="GO" id="GO:0030246">
    <property type="term" value="F:carbohydrate binding"/>
    <property type="evidence" value="ECO:0007669"/>
    <property type="project" value="InterPro"/>
</dbReference>
<dbReference type="GO" id="GO:0005975">
    <property type="term" value="P:carbohydrate metabolic process"/>
    <property type="evidence" value="ECO:0007669"/>
    <property type="project" value="InterPro"/>
</dbReference>
<dbReference type="PANTHER" id="PTHR42976:SF1">
    <property type="entry name" value="GH18 DOMAIN-CONTAINING PROTEIN-RELATED"/>
    <property type="match status" value="1"/>
</dbReference>
<proteinExistence type="predicted"/>
<accession>A0A366FKP1</accession>
<feature type="domain" description="GH18" evidence="4">
    <location>
        <begin position="404"/>
        <end position="701"/>
    </location>
</feature>
<dbReference type="InterPro" id="IPR052750">
    <property type="entry name" value="GH18_Chitinase"/>
</dbReference>
<protein>
    <submittedName>
        <fullName evidence="5">Chitodextrinase</fullName>
    </submittedName>
</protein>
<name>A0A366FKP1_9HYPH</name>
<feature type="domain" description="Fibronectin type-III" evidence="3">
    <location>
        <begin position="69"/>
        <end position="155"/>
    </location>
</feature>
<evidence type="ECO:0000313" key="6">
    <source>
        <dbReference type="Proteomes" id="UP000253529"/>
    </source>
</evidence>
<dbReference type="Gene3D" id="2.60.40.10">
    <property type="entry name" value="Immunoglobulins"/>
    <property type="match status" value="2"/>
</dbReference>
<dbReference type="Gene3D" id="3.20.20.80">
    <property type="entry name" value="Glycosidases"/>
    <property type="match status" value="1"/>
</dbReference>
<feature type="region of interest" description="Disordered" evidence="2">
    <location>
        <begin position="37"/>
        <end position="74"/>
    </location>
</feature>
<evidence type="ECO:0000313" key="5">
    <source>
        <dbReference type="EMBL" id="RBP14279.1"/>
    </source>
</evidence>
<dbReference type="AlphaFoldDB" id="A0A366FKP1"/>
<reference evidence="5 6" key="1">
    <citation type="submission" date="2018-06" db="EMBL/GenBank/DDBJ databases">
        <title>Genomic Encyclopedia of Type Strains, Phase IV (KMG-IV): sequencing the most valuable type-strain genomes for metagenomic binning, comparative biology and taxonomic classification.</title>
        <authorList>
            <person name="Goeker M."/>
        </authorList>
    </citation>
    <scope>NUCLEOTIDE SEQUENCE [LARGE SCALE GENOMIC DNA]</scope>
    <source>
        <strain evidence="5 6">DSM 24875</strain>
    </source>
</reference>
<dbReference type="SMART" id="SM00495">
    <property type="entry name" value="ChtBD3"/>
    <property type="match status" value="2"/>
</dbReference>
<keyword evidence="6" id="KW-1185">Reference proteome</keyword>
<evidence type="ECO:0000256" key="2">
    <source>
        <dbReference type="SAM" id="MobiDB-lite"/>
    </source>
</evidence>
<dbReference type="PROSITE" id="PS50853">
    <property type="entry name" value="FN3"/>
    <property type="match status" value="3"/>
</dbReference>
<organism evidence="5 6">
    <name type="scientific">Roseiarcus fermentans</name>
    <dbReference type="NCBI Taxonomy" id="1473586"/>
    <lineage>
        <taxon>Bacteria</taxon>
        <taxon>Pseudomonadati</taxon>
        <taxon>Pseudomonadota</taxon>
        <taxon>Alphaproteobacteria</taxon>
        <taxon>Hyphomicrobiales</taxon>
        <taxon>Roseiarcaceae</taxon>
        <taxon>Roseiarcus</taxon>
    </lineage>
</organism>
<dbReference type="InterPro" id="IPR036573">
    <property type="entry name" value="CBM_sf_5/12"/>
</dbReference>
<evidence type="ECO:0000259" key="4">
    <source>
        <dbReference type="PROSITE" id="PS51910"/>
    </source>
</evidence>
<evidence type="ECO:0000256" key="1">
    <source>
        <dbReference type="ARBA" id="ARBA00022801"/>
    </source>
</evidence>
<dbReference type="Gene3D" id="2.10.10.20">
    <property type="entry name" value="Carbohydrate-binding module superfamily 5/12"/>
    <property type="match status" value="2"/>
</dbReference>
<dbReference type="SUPFAM" id="SSF51055">
    <property type="entry name" value="Carbohydrate binding domain"/>
    <property type="match status" value="2"/>
</dbReference>
<dbReference type="InterPro" id="IPR036116">
    <property type="entry name" value="FN3_sf"/>
</dbReference>
<dbReference type="GO" id="GO:0004553">
    <property type="term" value="F:hydrolase activity, hydrolyzing O-glycosyl compounds"/>
    <property type="evidence" value="ECO:0007669"/>
    <property type="project" value="InterPro"/>
</dbReference>
<dbReference type="RefSeq" id="WP_170153131.1">
    <property type="nucleotide sequence ID" value="NZ_QNRK01000009.1"/>
</dbReference>
<dbReference type="CDD" id="cd00063">
    <property type="entry name" value="FN3"/>
    <property type="match status" value="3"/>
</dbReference>
<dbReference type="InterPro" id="IPR003610">
    <property type="entry name" value="CBM5/12"/>
</dbReference>
<feature type="domain" description="Fibronectin type-III" evidence="3">
    <location>
        <begin position="311"/>
        <end position="397"/>
    </location>
</feature>
<comment type="caution">
    <text evidence="5">The sequence shown here is derived from an EMBL/GenBank/DDBJ whole genome shotgun (WGS) entry which is preliminary data.</text>
</comment>
<dbReference type="SMART" id="SM00060">
    <property type="entry name" value="FN3"/>
    <property type="match status" value="3"/>
</dbReference>
<dbReference type="Pfam" id="PF00041">
    <property type="entry name" value="fn3"/>
    <property type="match status" value="3"/>
</dbReference>
<dbReference type="CDD" id="cd12215">
    <property type="entry name" value="ChiC_BD"/>
    <property type="match status" value="2"/>
</dbReference>
<dbReference type="SUPFAM" id="SSF51445">
    <property type="entry name" value="(Trans)glycosidases"/>
    <property type="match status" value="1"/>
</dbReference>
<dbReference type="PANTHER" id="PTHR42976">
    <property type="entry name" value="BIFUNCTIONAL CHITINASE/LYSOZYME-RELATED"/>
    <property type="match status" value="1"/>
</dbReference>
<dbReference type="Proteomes" id="UP000253529">
    <property type="component" value="Unassembled WGS sequence"/>
</dbReference>
<keyword evidence="1" id="KW-0378">Hydrolase</keyword>
<sequence length="701" mass="69805">MTKNIPVWSTTGVYTVGQEVTFDGVIYIANWWTQGDNPAQDNGGPGSGKPWTVVDAGSGGSTSKTVPSAPGGLAASATSATATTLSWTPVAPPTGQTITDYIVYENGTAIGATTSTSYVASGLTGSTRYSFTVAAEDAAGTSAQSSALQVATGGAVPSAPGGLKDSSTSSAATTLSWTAVAPPSGETITDYVVYENGKVLGTTTTTSFAVSGLTASTSYAFTVAAQDAAGTSAQSSALSVKTTAAASIPIWSATAVYTQGMEAQENNIVYAANWWTQDQDPAKNSGASGGGEPWTIIGAAPGSTTGGAPTVPAGLAAAYTTSNSTTLSWNAAAAPIGQAVTGYDIYENGKEVATTTSTRGTVTGLAASTAYTFSVSAVDADGASPTSSAVSVTTAAAAAGGAASVVFAPYIDMGLTQDENLVAIAQASGIKTFTLAFIQSSGQNQIGWGGTGTIAGDKLADGSTILQQVQNLRAIGGNVIISFGGSAGTDPAVAATSASALQAEYQSVINRYGVTSLDFDVEGAAIANTASIHLRDQALLGLEAANPGLQISFTIPVLPTGPDSNGQAFLQDVKNDGVDPNVVNIMTMDYGSAVDNGGAMGQDAIDAVQATAALIKSLGLKATIGVTPMIGVNDVSSEVFTLADAQLLSNYASGAGSDIGRLSMWSVARDNGSGAGATWASPTASGLAQSAYQFSSIFEKA</sequence>
<dbReference type="EMBL" id="QNRK01000009">
    <property type="protein sequence ID" value="RBP14279.1"/>
    <property type="molecule type" value="Genomic_DNA"/>
</dbReference>
<dbReference type="InterPro" id="IPR001223">
    <property type="entry name" value="Glyco_hydro18_cat"/>
</dbReference>
<dbReference type="PROSITE" id="PS51910">
    <property type="entry name" value="GH18_2"/>
    <property type="match status" value="1"/>
</dbReference>
<dbReference type="Pfam" id="PF02839">
    <property type="entry name" value="CBM_5_12"/>
    <property type="match status" value="1"/>
</dbReference>
<evidence type="ECO:0000259" key="3">
    <source>
        <dbReference type="PROSITE" id="PS50853"/>
    </source>
</evidence>